<protein>
    <submittedName>
        <fullName evidence="1">Uncharacterized protein</fullName>
    </submittedName>
</protein>
<dbReference type="AlphaFoldDB" id="A0A9Q0W9V9"/>
<name>A0A9Q0W9V9_SALPP</name>
<evidence type="ECO:0000313" key="2">
    <source>
        <dbReference type="Proteomes" id="UP001151532"/>
    </source>
</evidence>
<reference evidence="1" key="2">
    <citation type="journal article" date="2023" name="Int. J. Mol. Sci.">
        <title>De Novo Assembly and Annotation of 11 Diverse Shrub Willow (Salix) Genomes Reveals Novel Gene Organization in Sex-Linked Regions.</title>
        <authorList>
            <person name="Hyden B."/>
            <person name="Feng K."/>
            <person name="Yates T.B."/>
            <person name="Jawdy S."/>
            <person name="Cereghino C."/>
            <person name="Smart L.B."/>
            <person name="Muchero W."/>
        </authorList>
    </citation>
    <scope>NUCLEOTIDE SEQUENCE</scope>
    <source>
        <tissue evidence="1">Shoot tip</tissue>
    </source>
</reference>
<keyword evidence="2" id="KW-1185">Reference proteome</keyword>
<accession>A0A9Q0W9V9</accession>
<evidence type="ECO:0000313" key="1">
    <source>
        <dbReference type="EMBL" id="KAJ6762696.1"/>
    </source>
</evidence>
<organism evidence="1 2">
    <name type="scientific">Salix purpurea</name>
    <name type="common">Purple osier willow</name>
    <dbReference type="NCBI Taxonomy" id="77065"/>
    <lineage>
        <taxon>Eukaryota</taxon>
        <taxon>Viridiplantae</taxon>
        <taxon>Streptophyta</taxon>
        <taxon>Embryophyta</taxon>
        <taxon>Tracheophyta</taxon>
        <taxon>Spermatophyta</taxon>
        <taxon>Magnoliopsida</taxon>
        <taxon>eudicotyledons</taxon>
        <taxon>Gunneridae</taxon>
        <taxon>Pentapetalae</taxon>
        <taxon>rosids</taxon>
        <taxon>fabids</taxon>
        <taxon>Malpighiales</taxon>
        <taxon>Salicaceae</taxon>
        <taxon>Saliceae</taxon>
        <taxon>Salix</taxon>
    </lineage>
</organism>
<dbReference type="EMBL" id="JAPFFK010000005">
    <property type="protein sequence ID" value="KAJ6762696.1"/>
    <property type="molecule type" value="Genomic_DNA"/>
</dbReference>
<gene>
    <name evidence="1" type="ORF">OIU79_023437</name>
</gene>
<proteinExistence type="predicted"/>
<dbReference type="Proteomes" id="UP001151532">
    <property type="component" value="Chromosome 13"/>
</dbReference>
<reference evidence="1" key="1">
    <citation type="submission" date="2022-11" db="EMBL/GenBank/DDBJ databases">
        <authorList>
            <person name="Hyden B.L."/>
            <person name="Feng K."/>
            <person name="Yates T."/>
            <person name="Jawdy S."/>
            <person name="Smart L.B."/>
            <person name="Muchero W."/>
        </authorList>
    </citation>
    <scope>NUCLEOTIDE SEQUENCE</scope>
    <source>
        <tissue evidence="1">Shoot tip</tissue>
    </source>
</reference>
<sequence length="33" mass="3793">MLTVPWTGFGKRRRLNSASSNCIRVLFLSIKHC</sequence>
<comment type="caution">
    <text evidence="1">The sequence shown here is derived from an EMBL/GenBank/DDBJ whole genome shotgun (WGS) entry which is preliminary data.</text>
</comment>